<dbReference type="CTD" id="20249570"/>
<dbReference type="EMBL" id="KB202685">
    <property type="protein sequence ID" value="ESO88476.1"/>
    <property type="molecule type" value="Genomic_DNA"/>
</dbReference>
<name>V4A5E8_LOTGI</name>
<accession>V4A5E8</accession>
<sequence length="351" mass="39600">MGCGASQPNVHCTGLLSVLSSEPYDGVKYEYSFYADVVPVKLSSRTEGHVRHVADAEQIKELMKNLVTKYEDNKRLLILHHIPLPNQKSDTRRAKTERFQGILYKKINPSSPDTEVVDAEKNGHCDAGFYDKAFEVKADTSHVIQLLHKRAANGDRFVTAALTGASLFNGFNFSLDGSKPVLQMDMIFEVPSPQVTELYSYHVEPVTVIQRMVEGTTGNRICLECDWVCEFDQHLKKGWRLIDIFADGSSKCRPSVVGTEIVKTFLWVYEKPRSEDDCTQRYEGAVIQQSTGASPENAVSIQNGAAYWESEIRRMGLEGWELACIIQNPCVQRTICKINFGNIMFFQRRLS</sequence>
<evidence type="ECO:0000313" key="2">
    <source>
        <dbReference type="Proteomes" id="UP000030746"/>
    </source>
</evidence>
<proteinExistence type="predicted"/>
<dbReference type="AlphaFoldDB" id="V4A5E8"/>
<dbReference type="GeneID" id="20249570"/>
<dbReference type="OrthoDB" id="5970923at2759"/>
<dbReference type="HOGENOM" id="CLU_064584_0_0_1"/>
<protein>
    <submittedName>
        <fullName evidence="1">Uncharacterized protein</fullName>
    </submittedName>
</protein>
<organism evidence="1 2">
    <name type="scientific">Lottia gigantea</name>
    <name type="common">Giant owl limpet</name>
    <dbReference type="NCBI Taxonomy" id="225164"/>
    <lineage>
        <taxon>Eukaryota</taxon>
        <taxon>Metazoa</taxon>
        <taxon>Spiralia</taxon>
        <taxon>Lophotrochozoa</taxon>
        <taxon>Mollusca</taxon>
        <taxon>Gastropoda</taxon>
        <taxon>Patellogastropoda</taxon>
        <taxon>Lottioidea</taxon>
        <taxon>Lottiidae</taxon>
        <taxon>Lottia</taxon>
    </lineage>
</organism>
<evidence type="ECO:0000313" key="1">
    <source>
        <dbReference type="EMBL" id="ESO88476.1"/>
    </source>
</evidence>
<dbReference type="KEGG" id="lgi:LOTGIDRAFT_234530"/>
<dbReference type="Proteomes" id="UP000030746">
    <property type="component" value="Unassembled WGS sequence"/>
</dbReference>
<reference evidence="1 2" key="1">
    <citation type="journal article" date="2013" name="Nature">
        <title>Insights into bilaterian evolution from three spiralian genomes.</title>
        <authorList>
            <person name="Simakov O."/>
            <person name="Marletaz F."/>
            <person name="Cho S.J."/>
            <person name="Edsinger-Gonzales E."/>
            <person name="Havlak P."/>
            <person name="Hellsten U."/>
            <person name="Kuo D.H."/>
            <person name="Larsson T."/>
            <person name="Lv J."/>
            <person name="Arendt D."/>
            <person name="Savage R."/>
            <person name="Osoegawa K."/>
            <person name="de Jong P."/>
            <person name="Grimwood J."/>
            <person name="Chapman J.A."/>
            <person name="Shapiro H."/>
            <person name="Aerts A."/>
            <person name="Otillar R.P."/>
            <person name="Terry A.Y."/>
            <person name="Boore J.L."/>
            <person name="Grigoriev I.V."/>
            <person name="Lindberg D.R."/>
            <person name="Seaver E.C."/>
            <person name="Weisblat D.A."/>
            <person name="Putnam N.H."/>
            <person name="Rokhsar D.S."/>
        </authorList>
    </citation>
    <scope>NUCLEOTIDE SEQUENCE [LARGE SCALE GENOMIC DNA]</scope>
</reference>
<gene>
    <name evidence="1" type="ORF">LOTGIDRAFT_234530</name>
</gene>
<keyword evidence="2" id="KW-1185">Reference proteome</keyword>
<dbReference type="RefSeq" id="XP_009060882.1">
    <property type="nucleotide sequence ID" value="XM_009062634.1"/>
</dbReference>